<protein>
    <submittedName>
        <fullName evidence="3">Uncharacterized protein</fullName>
    </submittedName>
</protein>
<keyword evidence="1" id="KW-0472">Membrane</keyword>
<feature type="transmembrane region" description="Helical" evidence="1">
    <location>
        <begin position="7"/>
        <end position="26"/>
    </location>
</feature>
<dbReference type="EMBL" id="QPJB01000027">
    <property type="protein sequence ID" value="RCW29279.1"/>
    <property type="molecule type" value="Genomic_DNA"/>
</dbReference>
<keyword evidence="1" id="KW-1133">Transmembrane helix</keyword>
<accession>A0A368UKS9</accession>
<dbReference type="Proteomes" id="UP000252795">
    <property type="component" value="Unassembled WGS sequence"/>
</dbReference>
<name>A0A368UKS9_MARNT</name>
<keyword evidence="5" id="KW-1185">Reference proteome</keyword>
<dbReference type="AlphaFoldDB" id="A0A368UKS9"/>
<proteinExistence type="predicted"/>
<dbReference type="EMBL" id="QNSA01000027">
    <property type="protein sequence ID" value="RBP68441.1"/>
    <property type="molecule type" value="Genomic_DNA"/>
</dbReference>
<evidence type="ECO:0000313" key="4">
    <source>
        <dbReference type="Proteomes" id="UP000252795"/>
    </source>
</evidence>
<dbReference type="Proteomes" id="UP000253065">
    <property type="component" value="Unassembled WGS sequence"/>
</dbReference>
<sequence>MVGESSGLDWVLLSLSFLIMALPAVWELSRPPSLPIVFNRRTQEIYYDLKGELYHAPWDGIEAVAYEYSIVNQYSGAIAHGNLEVILQKFGAPDSRIALNLSGVPSGKRMHTLVGMWEYLKCFMTIGPWFDERGEKTTTRSSFIEEGLKAGDASSLDLLMEERSLIGREKQEGNGVSGTAFIHWLGSYFFFPVALGEFCVQKIDRMRSKKHWPEVVQERLDPNGPTTRLIDIEENYMAQKQQQLNDLHERMRKTLPR</sequence>
<evidence type="ECO:0000256" key="1">
    <source>
        <dbReference type="SAM" id="Phobius"/>
    </source>
</evidence>
<gene>
    <name evidence="3" type="ORF">DET51_1272</name>
    <name evidence="2" type="ORF">DET64_1272</name>
</gene>
<keyword evidence="1" id="KW-0812">Transmembrane</keyword>
<reference evidence="3 4" key="1">
    <citation type="submission" date="2018-07" db="EMBL/GenBank/DDBJ databases">
        <title>Freshwater and sediment microbial communities from various areas in North America, analyzing microbe dynamics in response to fracking.</title>
        <authorList>
            <person name="Lamendella R."/>
        </authorList>
    </citation>
    <scope>NUCLEOTIDE SEQUENCE [LARGE SCALE GENOMIC DNA]</scope>
    <source>
        <strain evidence="3 4">114E</strain>
        <strain evidence="2 5">114E_o</strain>
    </source>
</reference>
<organism evidence="3 4">
    <name type="scientific">Marinobacter nauticus</name>
    <name type="common">Marinobacter hydrocarbonoclasticus</name>
    <name type="synonym">Marinobacter aquaeolei</name>
    <dbReference type="NCBI Taxonomy" id="2743"/>
    <lineage>
        <taxon>Bacteria</taxon>
        <taxon>Pseudomonadati</taxon>
        <taxon>Pseudomonadota</taxon>
        <taxon>Gammaproteobacteria</taxon>
        <taxon>Pseudomonadales</taxon>
        <taxon>Marinobacteraceae</taxon>
        <taxon>Marinobacter</taxon>
    </lineage>
</organism>
<evidence type="ECO:0000313" key="3">
    <source>
        <dbReference type="EMBL" id="RCW29279.1"/>
    </source>
</evidence>
<comment type="caution">
    <text evidence="3">The sequence shown here is derived from an EMBL/GenBank/DDBJ whole genome shotgun (WGS) entry which is preliminary data.</text>
</comment>
<evidence type="ECO:0000313" key="2">
    <source>
        <dbReference type="EMBL" id="RBP68441.1"/>
    </source>
</evidence>
<evidence type="ECO:0000313" key="5">
    <source>
        <dbReference type="Proteomes" id="UP000253065"/>
    </source>
</evidence>